<dbReference type="Proteomes" id="UP000009071">
    <property type="component" value="Chromosome"/>
</dbReference>
<dbReference type="EMBL" id="AP010904">
    <property type="protein sequence ID" value="BAH77944.1"/>
    <property type="molecule type" value="Genomic_DNA"/>
</dbReference>
<dbReference type="eggNOG" id="ENOG5031817">
    <property type="taxonomic scope" value="Bacteria"/>
</dbReference>
<gene>
    <name evidence="2" type="ordered locus">DMR_44530</name>
</gene>
<reference evidence="2 3" key="1">
    <citation type="journal article" date="2009" name="Genome Res.">
        <title>Whole genome sequence of Desulfovibrio magneticus strain RS-1 revealed common gene clusters in magnetotactic bacteria.</title>
        <authorList>
            <person name="Nakazawa H."/>
            <person name="Arakaki A."/>
            <person name="Narita-Yamada S."/>
            <person name="Yashiro I."/>
            <person name="Jinno K."/>
            <person name="Aoki N."/>
            <person name="Tsuruyama A."/>
            <person name="Okamura Y."/>
            <person name="Tanikawa S."/>
            <person name="Fujita N."/>
            <person name="Takeyama H."/>
            <person name="Matsunaga T."/>
        </authorList>
    </citation>
    <scope>NUCLEOTIDE SEQUENCE [LARGE SCALE GENOMIC DNA]</scope>
    <source>
        <strain evidence="3">ATCC 700980 / DSM 13731 / RS-1</strain>
    </source>
</reference>
<dbReference type="AlphaFoldDB" id="C4XRM8"/>
<feature type="domain" description="Nif11" evidence="1">
    <location>
        <begin position="35"/>
        <end position="82"/>
    </location>
</feature>
<name>C4XRM8_SOLM1</name>
<evidence type="ECO:0000259" key="1">
    <source>
        <dbReference type="Pfam" id="PF07862"/>
    </source>
</evidence>
<organism evidence="2 3">
    <name type="scientific">Solidesulfovibrio magneticus (strain ATCC 700980 / DSM 13731 / RS-1)</name>
    <name type="common">Desulfovibrio magneticus</name>
    <dbReference type="NCBI Taxonomy" id="573370"/>
    <lineage>
        <taxon>Bacteria</taxon>
        <taxon>Pseudomonadati</taxon>
        <taxon>Thermodesulfobacteriota</taxon>
        <taxon>Desulfovibrionia</taxon>
        <taxon>Desulfovibrionales</taxon>
        <taxon>Desulfovibrionaceae</taxon>
        <taxon>Solidesulfovibrio</taxon>
    </lineage>
</organism>
<evidence type="ECO:0000313" key="2">
    <source>
        <dbReference type="EMBL" id="BAH77944.1"/>
    </source>
</evidence>
<dbReference type="InterPro" id="IPR012903">
    <property type="entry name" value="Nif11"/>
</dbReference>
<dbReference type="KEGG" id="dma:DMR_44530"/>
<protein>
    <recommendedName>
        <fullName evidence="1">Nif11 domain-containing protein</fullName>
    </recommendedName>
</protein>
<dbReference type="HOGENOM" id="CLU_169527_0_0_7"/>
<keyword evidence="3" id="KW-1185">Reference proteome</keyword>
<evidence type="ECO:0000313" key="3">
    <source>
        <dbReference type="Proteomes" id="UP000009071"/>
    </source>
</evidence>
<proteinExistence type="predicted"/>
<dbReference type="STRING" id="573370.DMR_44530"/>
<accession>C4XRM8</accession>
<sequence>MFESNGFFTKNSNTVLGRHGPCKVFARFFREETAMSLESAQAFVARLREDAQFRWSLGECRDQWERRRFIVLQGYRFSPAELVCATSPAGRASPERAAVIDRVRRQHGEGAYAFM</sequence>
<dbReference type="Pfam" id="PF07862">
    <property type="entry name" value="Nif11"/>
    <property type="match status" value="1"/>
</dbReference>